<gene>
    <name evidence="7" type="primary">LOC112058331</name>
</gene>
<feature type="compositionally biased region" description="Acidic residues" evidence="3">
    <location>
        <begin position="152"/>
        <end position="173"/>
    </location>
</feature>
<feature type="domain" description="MADF" evidence="4">
    <location>
        <begin position="18"/>
        <end position="105"/>
    </location>
</feature>
<protein>
    <submittedName>
        <fullName evidence="7">Uncharacterized protein LOC112058331</fullName>
    </submittedName>
</protein>
<dbReference type="Pfam" id="PF10545">
    <property type="entry name" value="MADF_DNA_bdg"/>
    <property type="match status" value="1"/>
</dbReference>
<evidence type="ECO:0000256" key="2">
    <source>
        <dbReference type="SAM" id="Coils"/>
    </source>
</evidence>
<dbReference type="RefSeq" id="XP_023954858.1">
    <property type="nucleotide sequence ID" value="XM_024099090.2"/>
</dbReference>
<dbReference type="PROSITE" id="PS51031">
    <property type="entry name" value="BESS"/>
    <property type="match status" value="1"/>
</dbReference>
<dbReference type="GO" id="GO:0003677">
    <property type="term" value="F:DNA binding"/>
    <property type="evidence" value="ECO:0007669"/>
    <property type="project" value="InterPro"/>
</dbReference>
<dbReference type="GO" id="GO:0006357">
    <property type="term" value="P:regulation of transcription by RNA polymerase II"/>
    <property type="evidence" value="ECO:0007669"/>
    <property type="project" value="TreeGrafter"/>
</dbReference>
<sequence>MSKTNVFANTSDTKTIVRFVKEIERHPCLYDRKSPKYMDRDLKRRTWIYVAKKANSTVAECKDKWTKIRTAYVRTLRPSYVNGVCTYSRPYYLASHLKFIPPVKTKVTCLASTSRNKQEDTNKVETNVEELVESEDNLDSENEKTSQHQIFLDEENNSVDSDDDHDDDDDAEDDGIKGYDNILIETKDIDTKEGNKTKVKENIKKHENKCEESDIQVPYGKDFENNPRKMFLFSLLPDIQDLNDEQMKSFRREVIKLIEHVNVMY</sequence>
<dbReference type="OrthoDB" id="6147983at2759"/>
<feature type="domain" description="BESS" evidence="5">
    <location>
        <begin position="225"/>
        <end position="264"/>
    </location>
</feature>
<dbReference type="AlphaFoldDB" id="A0A6J1PB17"/>
<dbReference type="GO" id="GO:0005634">
    <property type="term" value="C:nucleus"/>
    <property type="evidence" value="ECO:0007669"/>
    <property type="project" value="UniProtKB-SubCell"/>
</dbReference>
<feature type="compositionally biased region" description="Acidic residues" evidence="3">
    <location>
        <begin position="127"/>
        <end position="140"/>
    </location>
</feature>
<name>A0A6J1PB17_BICAN</name>
<feature type="coiled-coil region" evidence="2">
    <location>
        <begin position="189"/>
        <end position="216"/>
    </location>
</feature>
<evidence type="ECO:0000313" key="7">
    <source>
        <dbReference type="RefSeq" id="XP_023954858.1"/>
    </source>
</evidence>
<reference evidence="7" key="1">
    <citation type="submission" date="2025-08" db="UniProtKB">
        <authorList>
            <consortium name="RefSeq"/>
        </authorList>
    </citation>
    <scope>IDENTIFICATION</scope>
</reference>
<dbReference type="KEGG" id="bany:112058331"/>
<dbReference type="GO" id="GO:0005667">
    <property type="term" value="C:transcription regulator complex"/>
    <property type="evidence" value="ECO:0007669"/>
    <property type="project" value="TreeGrafter"/>
</dbReference>
<proteinExistence type="predicted"/>
<comment type="subcellular location">
    <subcellularLocation>
        <location evidence="1">Nucleus</location>
    </subcellularLocation>
</comment>
<organism evidence="6 7">
    <name type="scientific">Bicyclus anynana</name>
    <name type="common">Squinting bush brown butterfly</name>
    <dbReference type="NCBI Taxonomy" id="110368"/>
    <lineage>
        <taxon>Eukaryota</taxon>
        <taxon>Metazoa</taxon>
        <taxon>Ecdysozoa</taxon>
        <taxon>Arthropoda</taxon>
        <taxon>Hexapoda</taxon>
        <taxon>Insecta</taxon>
        <taxon>Pterygota</taxon>
        <taxon>Neoptera</taxon>
        <taxon>Endopterygota</taxon>
        <taxon>Lepidoptera</taxon>
        <taxon>Glossata</taxon>
        <taxon>Ditrysia</taxon>
        <taxon>Papilionoidea</taxon>
        <taxon>Nymphalidae</taxon>
        <taxon>Satyrinae</taxon>
        <taxon>Satyrini</taxon>
        <taxon>Mycalesina</taxon>
        <taxon>Bicyclus</taxon>
    </lineage>
</organism>
<dbReference type="PANTHER" id="PTHR12243">
    <property type="entry name" value="MADF DOMAIN TRANSCRIPTION FACTOR"/>
    <property type="match status" value="1"/>
</dbReference>
<accession>A0A6J1PB17</accession>
<dbReference type="PROSITE" id="PS51029">
    <property type="entry name" value="MADF"/>
    <property type="match status" value="1"/>
</dbReference>
<dbReference type="InterPro" id="IPR039353">
    <property type="entry name" value="TF_Adf1"/>
</dbReference>
<dbReference type="Proteomes" id="UP001652582">
    <property type="component" value="Chromosome 25"/>
</dbReference>
<evidence type="ECO:0000259" key="5">
    <source>
        <dbReference type="PROSITE" id="PS51031"/>
    </source>
</evidence>
<dbReference type="PANTHER" id="PTHR12243:SF60">
    <property type="entry name" value="SI:CH211-15D5.12-RELATED"/>
    <property type="match status" value="1"/>
</dbReference>
<keyword evidence="1" id="KW-0539">Nucleus</keyword>
<evidence type="ECO:0000259" key="4">
    <source>
        <dbReference type="PROSITE" id="PS51029"/>
    </source>
</evidence>
<evidence type="ECO:0000256" key="3">
    <source>
        <dbReference type="SAM" id="MobiDB-lite"/>
    </source>
</evidence>
<dbReference type="InterPro" id="IPR006578">
    <property type="entry name" value="MADF-dom"/>
</dbReference>
<dbReference type="InterPro" id="IPR004210">
    <property type="entry name" value="BESS_motif"/>
</dbReference>
<evidence type="ECO:0000313" key="6">
    <source>
        <dbReference type="Proteomes" id="UP001652582"/>
    </source>
</evidence>
<keyword evidence="2" id="KW-0175">Coiled coil</keyword>
<dbReference type="GeneID" id="112058331"/>
<keyword evidence="6" id="KW-1185">Reference proteome</keyword>
<feature type="region of interest" description="Disordered" evidence="3">
    <location>
        <begin position="112"/>
        <end position="177"/>
    </location>
</feature>
<evidence type="ECO:0000256" key="1">
    <source>
        <dbReference type="PROSITE-ProRule" id="PRU00371"/>
    </source>
</evidence>
<dbReference type="SMART" id="SM00595">
    <property type="entry name" value="MADF"/>
    <property type="match status" value="1"/>
</dbReference>